<dbReference type="RefSeq" id="WP_074226198.1">
    <property type="nucleotide sequence ID" value="NZ_FSRC01000003.1"/>
</dbReference>
<keyword evidence="2" id="KW-1185">Reference proteome</keyword>
<dbReference type="AlphaFoldDB" id="A0A1N6GZ07"/>
<dbReference type="EMBL" id="FSRC01000003">
    <property type="protein sequence ID" value="SIO12677.1"/>
    <property type="molecule type" value="Genomic_DNA"/>
</dbReference>
<name>A0A1N6GZ07_9BACT</name>
<proteinExistence type="predicted"/>
<gene>
    <name evidence="1" type="ORF">SAMN05444394_3396</name>
</gene>
<sequence length="169" mass="19118">MFQLNHIKIRKLTAILGLFVLLSFKGYSQSSSDYLNNVEYTIRGVQLPTYKIIPSLVYISSNEQDYVIEIEQERVYEYDNSNTIVDSTLDFKFLVSKWVNIRTSNGPRGSDSTYERVLINIGYGNQGEKGTIVVTKDKIIGTGKILYLTPKGSYEVSINILISPSTNNL</sequence>
<dbReference type="Proteomes" id="UP000185221">
    <property type="component" value="Unassembled WGS sequence"/>
</dbReference>
<evidence type="ECO:0000313" key="1">
    <source>
        <dbReference type="EMBL" id="SIO12677.1"/>
    </source>
</evidence>
<dbReference type="STRING" id="226505.SAMN05444394_3396"/>
<reference evidence="2" key="1">
    <citation type="submission" date="2016-11" db="EMBL/GenBank/DDBJ databases">
        <authorList>
            <person name="Varghese N."/>
            <person name="Submissions S."/>
        </authorList>
    </citation>
    <scope>NUCLEOTIDE SEQUENCE [LARGE SCALE GENOMIC DNA]</scope>
    <source>
        <strain evidence="2">DSM 15292</strain>
    </source>
</reference>
<protein>
    <submittedName>
        <fullName evidence="1">Uncharacterized protein</fullName>
    </submittedName>
</protein>
<evidence type="ECO:0000313" key="2">
    <source>
        <dbReference type="Proteomes" id="UP000185221"/>
    </source>
</evidence>
<organism evidence="1 2">
    <name type="scientific">Algoriphagus halophilus</name>
    <dbReference type="NCBI Taxonomy" id="226505"/>
    <lineage>
        <taxon>Bacteria</taxon>
        <taxon>Pseudomonadati</taxon>
        <taxon>Bacteroidota</taxon>
        <taxon>Cytophagia</taxon>
        <taxon>Cytophagales</taxon>
        <taxon>Cyclobacteriaceae</taxon>
        <taxon>Algoriphagus</taxon>
    </lineage>
</organism>
<dbReference type="OrthoDB" id="839823at2"/>
<accession>A0A1N6GZ07</accession>